<dbReference type="Pfam" id="PF01588">
    <property type="entry name" value="tRNA_bind"/>
    <property type="match status" value="1"/>
</dbReference>
<feature type="domain" description="TRNA-binding" evidence="17">
    <location>
        <begin position="42"/>
        <end position="155"/>
    </location>
</feature>
<dbReference type="InterPro" id="IPR012340">
    <property type="entry name" value="NA-bd_OB-fold"/>
</dbReference>
<evidence type="ECO:0000256" key="14">
    <source>
        <dbReference type="ARBA" id="ARBA00049255"/>
    </source>
</evidence>
<dbReference type="InterPro" id="IPR020825">
    <property type="entry name" value="Phe-tRNA_synthase-like_B3/B4"/>
</dbReference>
<evidence type="ECO:0000256" key="5">
    <source>
        <dbReference type="ARBA" id="ARBA00022555"/>
    </source>
</evidence>
<dbReference type="Pfam" id="PF03147">
    <property type="entry name" value="FDX-ACB"/>
    <property type="match status" value="1"/>
</dbReference>
<keyword evidence="5 16" id="KW-0820">tRNA-binding</keyword>
<dbReference type="InterPro" id="IPR005146">
    <property type="entry name" value="B3/B4_tRNA-bd"/>
</dbReference>
<evidence type="ECO:0000259" key="17">
    <source>
        <dbReference type="PROSITE" id="PS50886"/>
    </source>
</evidence>
<dbReference type="InterPro" id="IPR002547">
    <property type="entry name" value="tRNA-bd_dom"/>
</dbReference>
<dbReference type="PANTHER" id="PTHR10947:SF0">
    <property type="entry name" value="PHENYLALANINE--TRNA LIGASE BETA SUBUNIT"/>
    <property type="match status" value="1"/>
</dbReference>
<evidence type="ECO:0000256" key="12">
    <source>
        <dbReference type="ARBA" id="ARBA00022917"/>
    </source>
</evidence>
<dbReference type="PROSITE" id="PS50886">
    <property type="entry name" value="TRBD"/>
    <property type="match status" value="1"/>
</dbReference>
<keyword evidence="11 16" id="KW-0694">RNA-binding</keyword>
<comment type="caution">
    <text evidence="20">The sequence shown here is derived from an EMBL/GenBank/DDBJ whole genome shotgun (WGS) entry which is preliminary data.</text>
</comment>
<keyword evidence="10 15" id="KW-0460">Magnesium</keyword>
<dbReference type="CDD" id="cd02796">
    <property type="entry name" value="tRNA_bind_bactPheRS"/>
    <property type="match status" value="1"/>
</dbReference>
<evidence type="ECO:0000256" key="2">
    <source>
        <dbReference type="ARBA" id="ARBA00008653"/>
    </source>
</evidence>
<evidence type="ECO:0000256" key="16">
    <source>
        <dbReference type="PROSITE-ProRule" id="PRU00209"/>
    </source>
</evidence>
<dbReference type="InterPro" id="IPR009061">
    <property type="entry name" value="DNA-bd_dom_put_sf"/>
</dbReference>
<keyword evidence="7 15" id="KW-0479">Metal-binding</keyword>
<evidence type="ECO:0000256" key="1">
    <source>
        <dbReference type="ARBA" id="ARBA00004496"/>
    </source>
</evidence>
<dbReference type="Gene3D" id="2.40.50.140">
    <property type="entry name" value="Nucleic acid-binding proteins"/>
    <property type="match status" value="1"/>
</dbReference>
<dbReference type="NCBIfam" id="NF045760">
    <property type="entry name" value="YtpR"/>
    <property type="match status" value="1"/>
</dbReference>
<dbReference type="SMART" id="SM00873">
    <property type="entry name" value="B3_4"/>
    <property type="match status" value="1"/>
</dbReference>
<evidence type="ECO:0000256" key="10">
    <source>
        <dbReference type="ARBA" id="ARBA00022842"/>
    </source>
</evidence>
<keyword evidence="9 15" id="KW-0067">ATP-binding</keyword>
<evidence type="ECO:0000256" key="9">
    <source>
        <dbReference type="ARBA" id="ARBA00022840"/>
    </source>
</evidence>
<keyword evidence="12 15" id="KW-0648">Protein biosynthesis</keyword>
<dbReference type="GO" id="GO:0004826">
    <property type="term" value="F:phenylalanine-tRNA ligase activity"/>
    <property type="evidence" value="ECO:0007669"/>
    <property type="project" value="UniProtKB-EC"/>
</dbReference>
<dbReference type="HAMAP" id="MF_00283">
    <property type="entry name" value="Phe_tRNA_synth_beta1"/>
    <property type="match status" value="1"/>
</dbReference>
<feature type="binding site" evidence="15">
    <location>
        <position position="474"/>
    </location>
    <ligand>
        <name>Mg(2+)</name>
        <dbReference type="ChEBI" id="CHEBI:18420"/>
        <note>shared with alpha subunit</note>
    </ligand>
</feature>
<reference evidence="21" key="2">
    <citation type="submission" date="2023-07" db="EMBL/GenBank/DDBJ databases">
        <title>Zobellia barbeyronii sp. nov., a new marine flavobacterium, isolated from green and red algae.</title>
        <authorList>
            <person name="Nedashkovskaya O.I."/>
            <person name="Otstavnykh N."/>
            <person name="Zhukova N."/>
            <person name="Guzev K."/>
            <person name="Chausova V."/>
            <person name="Tekutyeva L."/>
            <person name="Mikhailov V."/>
            <person name="Isaeva M."/>
        </authorList>
    </citation>
    <scope>NUCLEOTIDE SEQUENCE [LARGE SCALE GENOMIC DNA]</scope>
    <source>
        <strain evidence="21">KMM 6746</strain>
    </source>
</reference>
<comment type="similarity">
    <text evidence="2 15">Belongs to the phenylalanyl-tRNA synthetase beta subunit family. Type 1 subfamily.</text>
</comment>
<feature type="binding site" evidence="15">
    <location>
        <position position="477"/>
    </location>
    <ligand>
        <name>Mg(2+)</name>
        <dbReference type="ChEBI" id="CHEBI:18420"/>
        <note>shared with alpha subunit</note>
    </ligand>
</feature>
<evidence type="ECO:0000256" key="15">
    <source>
        <dbReference type="HAMAP-Rule" id="MF_00283"/>
    </source>
</evidence>
<comment type="cofactor">
    <cofactor evidence="15">
        <name>Mg(2+)</name>
        <dbReference type="ChEBI" id="CHEBI:18420"/>
    </cofactor>
    <text evidence="15">Binds 2 magnesium ions per tetramer.</text>
</comment>
<dbReference type="Proteomes" id="UP000740413">
    <property type="component" value="Unassembled WGS sequence"/>
</dbReference>
<evidence type="ECO:0000256" key="8">
    <source>
        <dbReference type="ARBA" id="ARBA00022741"/>
    </source>
</evidence>
<dbReference type="PROSITE" id="PS51483">
    <property type="entry name" value="B5"/>
    <property type="match status" value="1"/>
</dbReference>
<keyword evidence="4 15" id="KW-0963">Cytoplasm</keyword>
<name>A0ABS5WC60_9FLAO</name>
<evidence type="ECO:0000259" key="19">
    <source>
        <dbReference type="PROSITE" id="PS51483"/>
    </source>
</evidence>
<dbReference type="SUPFAM" id="SSF50249">
    <property type="entry name" value="Nucleic acid-binding proteins"/>
    <property type="match status" value="1"/>
</dbReference>
<gene>
    <name evidence="15" type="primary">pheT</name>
    <name evidence="20" type="ORF">HW347_06700</name>
</gene>
<reference evidence="20 21" key="1">
    <citation type="submission" date="2020-06" db="EMBL/GenBank/DDBJ databases">
        <authorList>
            <person name="Isaeva M.P."/>
            <person name="Chernysheva N.Y."/>
        </authorList>
    </citation>
    <scope>NUCLEOTIDE SEQUENCE [LARGE SCALE GENOMIC DNA]</scope>
    <source>
        <strain evidence="20 21">KMM 6746</strain>
    </source>
</reference>
<dbReference type="EMBL" id="JACATN010000002">
    <property type="protein sequence ID" value="MBT2160947.1"/>
    <property type="molecule type" value="Genomic_DNA"/>
</dbReference>
<dbReference type="CDD" id="cd00769">
    <property type="entry name" value="PheRS_beta_core"/>
    <property type="match status" value="1"/>
</dbReference>
<comment type="subunit">
    <text evidence="3 15">Tetramer of two alpha and two beta subunits.</text>
</comment>
<proteinExistence type="inferred from homology"/>
<feature type="domain" description="FDX-ACB" evidence="18">
    <location>
        <begin position="715"/>
        <end position="808"/>
    </location>
</feature>
<keyword evidence="8 15" id="KW-0547">Nucleotide-binding</keyword>
<comment type="catalytic activity">
    <reaction evidence="14 15">
        <text>tRNA(Phe) + L-phenylalanine + ATP = L-phenylalanyl-tRNA(Phe) + AMP + diphosphate + H(+)</text>
        <dbReference type="Rhea" id="RHEA:19413"/>
        <dbReference type="Rhea" id="RHEA-COMP:9668"/>
        <dbReference type="Rhea" id="RHEA-COMP:9699"/>
        <dbReference type="ChEBI" id="CHEBI:15378"/>
        <dbReference type="ChEBI" id="CHEBI:30616"/>
        <dbReference type="ChEBI" id="CHEBI:33019"/>
        <dbReference type="ChEBI" id="CHEBI:58095"/>
        <dbReference type="ChEBI" id="CHEBI:78442"/>
        <dbReference type="ChEBI" id="CHEBI:78531"/>
        <dbReference type="ChEBI" id="CHEBI:456215"/>
        <dbReference type="EC" id="6.1.1.20"/>
    </reaction>
</comment>
<dbReference type="Pfam" id="PF03484">
    <property type="entry name" value="B5"/>
    <property type="match status" value="1"/>
</dbReference>
<evidence type="ECO:0000256" key="7">
    <source>
        <dbReference type="ARBA" id="ARBA00022723"/>
    </source>
</evidence>
<feature type="binding site" evidence="15">
    <location>
        <position position="468"/>
    </location>
    <ligand>
        <name>Mg(2+)</name>
        <dbReference type="ChEBI" id="CHEBI:18420"/>
        <note>shared with alpha subunit</note>
    </ligand>
</feature>
<dbReference type="PANTHER" id="PTHR10947">
    <property type="entry name" value="PHENYLALANYL-TRNA SYNTHETASE BETA CHAIN AND LEUCINE-RICH REPEAT-CONTAINING PROTEIN 47"/>
    <property type="match status" value="1"/>
</dbReference>
<dbReference type="Gene3D" id="3.30.56.10">
    <property type="match status" value="2"/>
</dbReference>
<dbReference type="SMART" id="SM00896">
    <property type="entry name" value="FDX-ACB"/>
    <property type="match status" value="1"/>
</dbReference>
<protein>
    <recommendedName>
        <fullName evidence="15">Phenylalanine--tRNA ligase beta subunit</fullName>
        <ecNumber evidence="15">6.1.1.20</ecNumber>
    </recommendedName>
    <alternativeName>
        <fullName evidence="15">Phenylalanyl-tRNA synthetase beta subunit</fullName>
        <shortName evidence="15">PheRS</shortName>
    </alternativeName>
</protein>
<organism evidence="20 21">
    <name type="scientific">Zobellia barbeyronii</name>
    <dbReference type="NCBI Taxonomy" id="2748009"/>
    <lineage>
        <taxon>Bacteria</taxon>
        <taxon>Pseudomonadati</taxon>
        <taxon>Bacteroidota</taxon>
        <taxon>Flavobacteriia</taxon>
        <taxon>Flavobacteriales</taxon>
        <taxon>Flavobacteriaceae</taxon>
        <taxon>Zobellia</taxon>
    </lineage>
</organism>
<evidence type="ECO:0000256" key="6">
    <source>
        <dbReference type="ARBA" id="ARBA00022598"/>
    </source>
</evidence>
<keyword evidence="6 15" id="KW-0436">Ligase</keyword>
<keyword evidence="21" id="KW-1185">Reference proteome</keyword>
<dbReference type="SUPFAM" id="SSF56037">
    <property type="entry name" value="PheT/TilS domain"/>
    <property type="match status" value="1"/>
</dbReference>
<dbReference type="InterPro" id="IPR005147">
    <property type="entry name" value="tRNA_synthase_B5-dom"/>
</dbReference>
<dbReference type="SUPFAM" id="SSF54991">
    <property type="entry name" value="Anticodon-binding domain of PheRS"/>
    <property type="match status" value="1"/>
</dbReference>
<dbReference type="SUPFAM" id="SSF46955">
    <property type="entry name" value="Putative DNA-binding domain"/>
    <property type="match status" value="1"/>
</dbReference>
<comment type="subcellular location">
    <subcellularLocation>
        <location evidence="1 15">Cytoplasm</location>
    </subcellularLocation>
</comment>
<dbReference type="SMART" id="SM00874">
    <property type="entry name" value="B5"/>
    <property type="match status" value="1"/>
</dbReference>
<dbReference type="Pfam" id="PF17759">
    <property type="entry name" value="tRNA_synthFbeta"/>
    <property type="match status" value="1"/>
</dbReference>
<evidence type="ECO:0000256" key="11">
    <source>
        <dbReference type="ARBA" id="ARBA00022884"/>
    </source>
</evidence>
<evidence type="ECO:0000256" key="13">
    <source>
        <dbReference type="ARBA" id="ARBA00023146"/>
    </source>
</evidence>
<dbReference type="InterPro" id="IPR005121">
    <property type="entry name" value="Fdx_antiC-bd"/>
</dbReference>
<evidence type="ECO:0000256" key="4">
    <source>
        <dbReference type="ARBA" id="ARBA00022490"/>
    </source>
</evidence>
<dbReference type="Pfam" id="PF03483">
    <property type="entry name" value="B3_4"/>
    <property type="match status" value="1"/>
</dbReference>
<dbReference type="InterPro" id="IPR041616">
    <property type="entry name" value="PheRS_beta_core"/>
</dbReference>
<sequence length="808" mass="90115">MQISYNWLKDYLKLDWDSKKTGELLTDLGLEVEGIIPFESIKGGLKGIVVGHVLTCEKHPNADKLKITTVDVGTGTPVKIVCGAPNVAKDQKVPVATVGTVLYTPEGKAWKIGKGKIRGEESHGMICAEDELGLGSSHDGILVLDSKLKPGTPCSEVFDVEIDEVFEIGLTPNRADAMSHFGVARDLKAGLKQKEITKELITPSISHFNIDNRSLKLQVQVDDSKLVPRYAGITLSNLVVKPSPDWLQNRLRAIGINPMNNLVDATNYVLHDLGQPLHAFDADRIHGKKIVVKTLPAGTKFMTLDGEERELHEDDLMICDSEKPMCIAGVFGGINTGVTEKTTSIFLESAYFNPVAIRKTAKRHGLNTDASFRFERGIDIENVEYALKRAALLIKEIAGGDITSDIVDFYPKRFDEHQVFLTFKKTHSLVGEEIPQDTIKSILASLDIKVKSVTEAGLGLSIPSYRVDVQREVDVIEEILRVYGYNNINFGTKLNASTAPVSKFDDYKLQSIIGDFLASQGFYEIMTNSLTAPGNAELLDDNSTEESVKMLNPLSNDLSVLRRSMLFTGLETILYNNNRKKLNLKLFEFGKTYEKKKSKYIEDKHLCLYLTGNRHEGGWAGTEKTNDFFYSKSIVTNILNRLGISDVTPAPTSNTLFSEGLSLNVGSKELVSFGIVKKSILKHMSIKQEVLYADFNWSNVIALAEKNSITYREIPKYPEVKRDFALLLDESVSFQKVYELGRKTEKKLLKNINLFDVYTGDKLPKGKKSYAVSFTLQDSQRTLTDKQIDRIMGKLEKTYQNELGAELR</sequence>
<feature type="domain" description="B5" evidence="19">
    <location>
        <begin position="414"/>
        <end position="490"/>
    </location>
</feature>
<accession>A0ABS5WC60</accession>
<dbReference type="InterPro" id="IPR004532">
    <property type="entry name" value="Phe-tRNA-ligase_IIc_bsu_bact"/>
</dbReference>
<dbReference type="PROSITE" id="PS51447">
    <property type="entry name" value="FDX_ACB"/>
    <property type="match status" value="1"/>
</dbReference>
<dbReference type="InterPro" id="IPR036690">
    <property type="entry name" value="Fdx_antiC-bd_sf"/>
</dbReference>
<dbReference type="Gene3D" id="3.30.70.380">
    <property type="entry name" value="Ferrodoxin-fold anticodon-binding domain"/>
    <property type="match status" value="1"/>
</dbReference>
<dbReference type="RefSeq" id="WP_214611136.1">
    <property type="nucleotide sequence ID" value="NZ_JACATN010000002.1"/>
</dbReference>
<dbReference type="InterPro" id="IPR033714">
    <property type="entry name" value="tRNA_bind_bactPheRS"/>
</dbReference>
<dbReference type="InterPro" id="IPR045060">
    <property type="entry name" value="Phe-tRNA-ligase_IIc_bsu"/>
</dbReference>
<evidence type="ECO:0000313" key="20">
    <source>
        <dbReference type="EMBL" id="MBT2160947.1"/>
    </source>
</evidence>
<dbReference type="SUPFAM" id="SSF55681">
    <property type="entry name" value="Class II aaRS and biotin synthetases"/>
    <property type="match status" value="1"/>
</dbReference>
<keyword evidence="13 15" id="KW-0030">Aminoacyl-tRNA synthetase</keyword>
<evidence type="ECO:0000259" key="18">
    <source>
        <dbReference type="PROSITE" id="PS51447"/>
    </source>
</evidence>
<dbReference type="Gene3D" id="3.30.930.10">
    <property type="entry name" value="Bira Bifunctional Protein, Domain 2"/>
    <property type="match status" value="1"/>
</dbReference>
<dbReference type="InterPro" id="IPR045864">
    <property type="entry name" value="aa-tRNA-synth_II/BPL/LPL"/>
</dbReference>
<dbReference type="EC" id="6.1.1.20" evidence="15"/>
<evidence type="ECO:0000256" key="3">
    <source>
        <dbReference type="ARBA" id="ARBA00011209"/>
    </source>
</evidence>
<dbReference type="Gene3D" id="3.50.40.10">
    <property type="entry name" value="Phenylalanyl-trna Synthetase, Chain B, domain 3"/>
    <property type="match status" value="1"/>
</dbReference>
<feature type="binding site" evidence="15">
    <location>
        <position position="478"/>
    </location>
    <ligand>
        <name>Mg(2+)</name>
        <dbReference type="ChEBI" id="CHEBI:18420"/>
        <note>shared with alpha subunit</note>
    </ligand>
</feature>
<dbReference type="NCBIfam" id="TIGR00472">
    <property type="entry name" value="pheT_bact"/>
    <property type="match status" value="1"/>
</dbReference>
<evidence type="ECO:0000313" key="21">
    <source>
        <dbReference type="Proteomes" id="UP000740413"/>
    </source>
</evidence>